<dbReference type="InterPro" id="IPR036388">
    <property type="entry name" value="WH-like_DNA-bd_sf"/>
</dbReference>
<evidence type="ECO:0000256" key="6">
    <source>
        <dbReference type="SAM" id="MobiDB-lite"/>
    </source>
</evidence>
<dbReference type="GO" id="GO:0003677">
    <property type="term" value="F:DNA binding"/>
    <property type="evidence" value="ECO:0007669"/>
    <property type="project" value="UniProtKB-UniRule"/>
</dbReference>
<evidence type="ECO:0000313" key="8">
    <source>
        <dbReference type="EMBL" id="TDC04720.1"/>
    </source>
</evidence>
<gene>
    <name evidence="8" type="ORF">E1267_21895</name>
</gene>
<protein>
    <submittedName>
        <fullName evidence="8">AfsR/SARP family transcriptional regulator</fullName>
    </submittedName>
</protein>
<dbReference type="PRINTS" id="PR00364">
    <property type="entry name" value="DISEASERSIST"/>
</dbReference>
<dbReference type="Gene3D" id="1.25.40.10">
    <property type="entry name" value="Tetratricopeptide repeat domain"/>
    <property type="match status" value="1"/>
</dbReference>
<feature type="DNA-binding region" description="OmpR/PhoB-type" evidence="5">
    <location>
        <begin position="118"/>
        <end position="217"/>
    </location>
</feature>
<dbReference type="SUPFAM" id="SSF52540">
    <property type="entry name" value="P-loop containing nucleoside triphosphate hydrolases"/>
    <property type="match status" value="1"/>
</dbReference>
<name>A0A4R4NBJ8_9ACTN</name>
<dbReference type="Gene3D" id="3.40.50.300">
    <property type="entry name" value="P-loop containing nucleotide triphosphate hydrolases"/>
    <property type="match status" value="1"/>
</dbReference>
<dbReference type="InterPro" id="IPR016032">
    <property type="entry name" value="Sig_transdc_resp-reg_C-effctor"/>
</dbReference>
<evidence type="ECO:0000256" key="3">
    <source>
        <dbReference type="ARBA" id="ARBA00023125"/>
    </source>
</evidence>
<evidence type="ECO:0000256" key="1">
    <source>
        <dbReference type="ARBA" id="ARBA00005820"/>
    </source>
</evidence>
<dbReference type="GO" id="GO:0006355">
    <property type="term" value="P:regulation of DNA-templated transcription"/>
    <property type="evidence" value="ECO:0007669"/>
    <property type="project" value="InterPro"/>
</dbReference>
<evidence type="ECO:0000256" key="4">
    <source>
        <dbReference type="ARBA" id="ARBA00023163"/>
    </source>
</evidence>
<dbReference type="PANTHER" id="PTHR35807:SF1">
    <property type="entry name" value="TRANSCRIPTIONAL REGULATOR REDD"/>
    <property type="match status" value="1"/>
</dbReference>
<dbReference type="OrthoDB" id="5521887at2"/>
<dbReference type="CDD" id="cd15831">
    <property type="entry name" value="BTAD"/>
    <property type="match status" value="1"/>
</dbReference>
<dbReference type="EMBL" id="SMJZ01000083">
    <property type="protein sequence ID" value="TDC04720.1"/>
    <property type="molecule type" value="Genomic_DNA"/>
</dbReference>
<comment type="caution">
    <text evidence="8">The sequence shown here is derived from an EMBL/GenBank/DDBJ whole genome shotgun (WGS) entry which is preliminary data.</text>
</comment>
<feature type="region of interest" description="Disordered" evidence="6">
    <location>
        <begin position="736"/>
        <end position="764"/>
    </location>
</feature>
<dbReference type="SMART" id="SM00862">
    <property type="entry name" value="Trans_reg_C"/>
    <property type="match status" value="1"/>
</dbReference>
<feature type="domain" description="OmpR/PhoB-type" evidence="7">
    <location>
        <begin position="118"/>
        <end position="217"/>
    </location>
</feature>
<dbReference type="PROSITE" id="PS51755">
    <property type="entry name" value="OMPR_PHOB"/>
    <property type="match status" value="1"/>
</dbReference>
<dbReference type="InterPro" id="IPR027417">
    <property type="entry name" value="P-loop_NTPase"/>
</dbReference>
<proteinExistence type="inferred from homology"/>
<dbReference type="GO" id="GO:0043531">
    <property type="term" value="F:ADP binding"/>
    <property type="evidence" value="ECO:0007669"/>
    <property type="project" value="InterPro"/>
</dbReference>
<dbReference type="Pfam" id="PF00486">
    <property type="entry name" value="Trans_reg_C"/>
    <property type="match status" value="1"/>
</dbReference>
<dbReference type="SMART" id="SM01043">
    <property type="entry name" value="BTAD"/>
    <property type="match status" value="1"/>
</dbReference>
<sequence length="764" mass="82419">MPSGTLRDGATGARITRVRRPQGRFPFCRWCSGRGRWQRPADRVGTRRGVIGQCRSAGWACSCPSWSCVRPRSSGAVEEFAGQGGRIRVRDRRPALPGADLLLHPWRHRGLAAVIHCDREAQMGLEIRFLGPFDVMANGEPVKLAGLRRAGVLARLALSAGRVVPADHLLADVWGHSTVRTAGKQLHIVVSKLRGLLQPYQGGEIIATVPGGYQLDLPRESVDAHLFTCLTRRARAARDEGEIATADGLFRRALALWRGNALEGMPGAWAQATCARLEEERLTALEDHIDLRLESGDHHAVVPVLTAHAEAYPLRERPRAQLMLAMYRASRPCEALEVYQETRRVMVGELGVEPGAVLQRIQQAVLRRDPALDLSSPAQRVTLTRAAVPHELPADTRAFTARTAEIAWLRRALTGAVPGRPAVAAVHGAGGVGKSALAVHAAHGVAGGFADGVLYLDLRAATAGRTPLTPYEALSRLLRSLGVDGAAVPPSLEEAAARYRALTLTRNLLVVLDDALDAGQVGPLVPAGPKCAAVITSRQVMASFDTTSRLDLTRLADAEATGLLARTVDPSRVAAEPAAAQRIVRLCNGLPLALRISAARLAGRPDRRLSALAAQLGDDTRRLDALEHADLSIRDNIAAGLQQLRAAPDAVHAFHLLGLMGTGTHTAAATSAVTGWPEPRAEAALDRLLDARLLERGGFRRYRMPELIRLYAREQAARHVPEPVRVTAARQAFHHHPAREHDPFVHHRGPADRAAALSRPLAVH</sequence>
<evidence type="ECO:0000256" key="5">
    <source>
        <dbReference type="PROSITE-ProRule" id="PRU01091"/>
    </source>
</evidence>
<comment type="similarity">
    <text evidence="1">Belongs to the AfsR/DnrI/RedD regulatory family.</text>
</comment>
<dbReference type="GO" id="GO:0000160">
    <property type="term" value="P:phosphorelay signal transduction system"/>
    <property type="evidence" value="ECO:0007669"/>
    <property type="project" value="InterPro"/>
</dbReference>
<dbReference type="Proteomes" id="UP000295157">
    <property type="component" value="Unassembled WGS sequence"/>
</dbReference>
<dbReference type="InterPro" id="IPR001867">
    <property type="entry name" value="OmpR/PhoB-type_DNA-bd"/>
</dbReference>
<organism evidence="8 9">
    <name type="scientific">Nonomuraea longispora</name>
    <dbReference type="NCBI Taxonomy" id="1848320"/>
    <lineage>
        <taxon>Bacteria</taxon>
        <taxon>Bacillati</taxon>
        <taxon>Actinomycetota</taxon>
        <taxon>Actinomycetes</taxon>
        <taxon>Streptosporangiales</taxon>
        <taxon>Streptosporangiaceae</taxon>
        <taxon>Nonomuraea</taxon>
    </lineage>
</organism>
<dbReference type="InterPro" id="IPR005158">
    <property type="entry name" value="BTAD"/>
</dbReference>
<dbReference type="InterPro" id="IPR051677">
    <property type="entry name" value="AfsR-DnrI-RedD_regulator"/>
</dbReference>
<keyword evidence="4" id="KW-0804">Transcription</keyword>
<accession>A0A4R4NBJ8</accession>
<dbReference type="InterPro" id="IPR011990">
    <property type="entry name" value="TPR-like_helical_dom_sf"/>
</dbReference>
<dbReference type="SUPFAM" id="SSF48452">
    <property type="entry name" value="TPR-like"/>
    <property type="match status" value="1"/>
</dbReference>
<reference evidence="8 9" key="1">
    <citation type="submission" date="2019-02" db="EMBL/GenBank/DDBJ databases">
        <title>Draft genome sequences of novel Actinobacteria.</title>
        <authorList>
            <person name="Sahin N."/>
            <person name="Ay H."/>
            <person name="Saygin H."/>
        </authorList>
    </citation>
    <scope>NUCLEOTIDE SEQUENCE [LARGE SCALE GENOMIC DNA]</scope>
    <source>
        <strain evidence="8 9">KC201</strain>
    </source>
</reference>
<keyword evidence="9" id="KW-1185">Reference proteome</keyword>
<evidence type="ECO:0000259" key="7">
    <source>
        <dbReference type="PROSITE" id="PS51755"/>
    </source>
</evidence>
<dbReference type="AlphaFoldDB" id="A0A4R4NBJ8"/>
<evidence type="ECO:0000313" key="9">
    <source>
        <dbReference type="Proteomes" id="UP000295157"/>
    </source>
</evidence>
<evidence type="ECO:0000256" key="2">
    <source>
        <dbReference type="ARBA" id="ARBA00023015"/>
    </source>
</evidence>
<keyword evidence="3 5" id="KW-0238">DNA-binding</keyword>
<dbReference type="PANTHER" id="PTHR35807">
    <property type="entry name" value="TRANSCRIPTIONAL REGULATOR REDD-RELATED"/>
    <property type="match status" value="1"/>
</dbReference>
<dbReference type="Pfam" id="PF03704">
    <property type="entry name" value="BTAD"/>
    <property type="match status" value="1"/>
</dbReference>
<keyword evidence="2" id="KW-0805">Transcription regulation</keyword>
<dbReference type="Gene3D" id="1.10.10.10">
    <property type="entry name" value="Winged helix-like DNA-binding domain superfamily/Winged helix DNA-binding domain"/>
    <property type="match status" value="1"/>
</dbReference>
<feature type="compositionally biased region" description="Basic and acidic residues" evidence="6">
    <location>
        <begin position="739"/>
        <end position="751"/>
    </location>
</feature>
<dbReference type="SUPFAM" id="SSF46894">
    <property type="entry name" value="C-terminal effector domain of the bipartite response regulators"/>
    <property type="match status" value="1"/>
</dbReference>